<dbReference type="SUPFAM" id="SSF81383">
    <property type="entry name" value="F-box domain"/>
    <property type="match status" value="1"/>
</dbReference>
<proteinExistence type="predicted"/>
<evidence type="ECO:0000313" key="3">
    <source>
        <dbReference type="EMBL" id="EFJ15188.1"/>
    </source>
</evidence>
<dbReference type="OrthoDB" id="9970274at2759"/>
<dbReference type="PANTHER" id="PTHR31960">
    <property type="entry name" value="F-BOX PROTEIN PP2-A15"/>
    <property type="match status" value="1"/>
</dbReference>
<dbReference type="AlphaFoldDB" id="D8SK93"/>
<name>D8SK93_SELML</name>
<evidence type="ECO:0000259" key="1">
    <source>
        <dbReference type="Pfam" id="PF00646"/>
    </source>
</evidence>
<accession>D8SK93</accession>
<dbReference type="Gramene" id="EFJ15188">
    <property type="protein sequence ID" value="EFJ15188"/>
    <property type="gene ID" value="SELMODRAFT_271662"/>
</dbReference>
<dbReference type="PANTHER" id="PTHR31960:SF26">
    <property type="entry name" value="F-BOX DOMAIN CONTAINING PROTEIN"/>
    <property type="match status" value="1"/>
</dbReference>
<organism evidence="4">
    <name type="scientific">Selaginella moellendorffii</name>
    <name type="common">Spikemoss</name>
    <dbReference type="NCBI Taxonomy" id="88036"/>
    <lineage>
        <taxon>Eukaryota</taxon>
        <taxon>Viridiplantae</taxon>
        <taxon>Streptophyta</taxon>
        <taxon>Embryophyta</taxon>
        <taxon>Tracheophyta</taxon>
        <taxon>Lycopodiopsida</taxon>
        <taxon>Selaginellales</taxon>
        <taxon>Selaginellaceae</taxon>
        <taxon>Selaginella</taxon>
    </lineage>
</organism>
<dbReference type="KEGG" id="smo:SELMODRAFT_184275"/>
<feature type="domain" description="F-box" evidence="1">
    <location>
        <begin position="6"/>
        <end position="44"/>
    </location>
</feature>
<dbReference type="InterPro" id="IPR036047">
    <property type="entry name" value="F-box-like_dom_sf"/>
</dbReference>
<dbReference type="Proteomes" id="UP000001514">
    <property type="component" value="Unassembled WGS sequence"/>
</dbReference>
<keyword evidence="4" id="KW-1185">Reference proteome</keyword>
<evidence type="ECO:0000313" key="4">
    <source>
        <dbReference type="Proteomes" id="UP000001514"/>
    </source>
</evidence>
<dbReference type="HOGENOM" id="CLU_941191_0_0_1"/>
<dbReference type="Pfam" id="PF00646">
    <property type="entry name" value="F-box"/>
    <property type="match status" value="1"/>
</dbReference>
<dbReference type="Gene3D" id="1.20.1280.50">
    <property type="match status" value="1"/>
</dbReference>
<evidence type="ECO:0000313" key="2">
    <source>
        <dbReference type="EMBL" id="EFJ09874.1"/>
    </source>
</evidence>
<dbReference type="eggNOG" id="ENOG502S3BH">
    <property type="taxonomic scope" value="Eukaryota"/>
</dbReference>
<reference evidence="3 4" key="1">
    <citation type="journal article" date="2011" name="Science">
        <title>The Selaginella genome identifies genetic changes associated with the evolution of vascular plants.</title>
        <authorList>
            <person name="Banks J.A."/>
            <person name="Nishiyama T."/>
            <person name="Hasebe M."/>
            <person name="Bowman J.L."/>
            <person name="Gribskov M."/>
            <person name="dePamphilis C."/>
            <person name="Albert V.A."/>
            <person name="Aono N."/>
            <person name="Aoyama T."/>
            <person name="Ambrose B.A."/>
            <person name="Ashton N.W."/>
            <person name="Axtell M.J."/>
            <person name="Barker E."/>
            <person name="Barker M.S."/>
            <person name="Bennetzen J.L."/>
            <person name="Bonawitz N.D."/>
            <person name="Chapple C."/>
            <person name="Cheng C."/>
            <person name="Correa L.G."/>
            <person name="Dacre M."/>
            <person name="DeBarry J."/>
            <person name="Dreyer I."/>
            <person name="Elias M."/>
            <person name="Engstrom E.M."/>
            <person name="Estelle M."/>
            <person name="Feng L."/>
            <person name="Finet C."/>
            <person name="Floyd S.K."/>
            <person name="Frommer W.B."/>
            <person name="Fujita T."/>
            <person name="Gramzow L."/>
            <person name="Gutensohn M."/>
            <person name="Harholt J."/>
            <person name="Hattori M."/>
            <person name="Heyl A."/>
            <person name="Hirai T."/>
            <person name="Hiwatashi Y."/>
            <person name="Ishikawa M."/>
            <person name="Iwata M."/>
            <person name="Karol K.G."/>
            <person name="Koehler B."/>
            <person name="Kolukisaoglu U."/>
            <person name="Kubo M."/>
            <person name="Kurata T."/>
            <person name="Lalonde S."/>
            <person name="Li K."/>
            <person name="Li Y."/>
            <person name="Litt A."/>
            <person name="Lyons E."/>
            <person name="Manning G."/>
            <person name="Maruyama T."/>
            <person name="Michael T.P."/>
            <person name="Mikami K."/>
            <person name="Miyazaki S."/>
            <person name="Morinaga S."/>
            <person name="Murata T."/>
            <person name="Mueller-Roeber B."/>
            <person name="Nelson D.R."/>
            <person name="Obara M."/>
            <person name="Oguri Y."/>
            <person name="Olmstead R.G."/>
            <person name="Onodera N."/>
            <person name="Petersen B.L."/>
            <person name="Pils B."/>
            <person name="Prigge M."/>
            <person name="Rensing S.A."/>
            <person name="Riano-Pachon D.M."/>
            <person name="Roberts A.W."/>
            <person name="Sato Y."/>
            <person name="Scheller H.V."/>
            <person name="Schulz B."/>
            <person name="Schulz C."/>
            <person name="Shakirov E.V."/>
            <person name="Shibagaki N."/>
            <person name="Shinohara N."/>
            <person name="Shippen D.E."/>
            <person name="Soerensen I."/>
            <person name="Sotooka R."/>
            <person name="Sugimoto N."/>
            <person name="Sugita M."/>
            <person name="Sumikawa N."/>
            <person name="Tanurdzic M."/>
            <person name="Theissen G."/>
            <person name="Ulvskov P."/>
            <person name="Wakazuki S."/>
            <person name="Weng J.K."/>
            <person name="Willats W.W."/>
            <person name="Wipf D."/>
            <person name="Wolf P.G."/>
            <person name="Yang L."/>
            <person name="Zimmer A.D."/>
            <person name="Zhu Q."/>
            <person name="Mitros T."/>
            <person name="Hellsten U."/>
            <person name="Loque D."/>
            <person name="Otillar R."/>
            <person name="Salamov A."/>
            <person name="Schmutz J."/>
            <person name="Shapiro H."/>
            <person name="Lindquist E."/>
            <person name="Lucas S."/>
            <person name="Rokhsar D."/>
            <person name="Grigoriev I.V."/>
        </authorList>
    </citation>
    <scope>NUCLEOTIDE SEQUENCE [LARGE SCALE GENOMIC DNA]</scope>
</reference>
<dbReference type="InParanoid" id="D8SK93"/>
<dbReference type="InterPro" id="IPR001810">
    <property type="entry name" value="F-box_dom"/>
</dbReference>
<dbReference type="EMBL" id="GL377658">
    <property type="protein sequence ID" value="EFJ09874.1"/>
    <property type="molecule type" value="Genomic_DNA"/>
</dbReference>
<dbReference type="Pfam" id="PF14299">
    <property type="entry name" value="PP2"/>
    <property type="match status" value="1"/>
</dbReference>
<dbReference type="Gramene" id="EFJ09874">
    <property type="protein sequence ID" value="EFJ09874"/>
    <property type="gene ID" value="SELMODRAFT_184275"/>
</dbReference>
<dbReference type="KEGG" id="smo:SELMODRAFT_271662"/>
<protein>
    <recommendedName>
        <fullName evidence="1">F-box domain-containing protein</fullName>
    </recommendedName>
</protein>
<sequence>MSSLGDLPIDCIAAIIGRTTPLDACRLASVSQAFSAAASSELVWQGLLPSDVRGECCDYRDGWKSWKELLQALAEGIFVSGGRQKYLLLRRTGGVCRILSVAGMGVTWGQDARFWRWEDSRSSCFGKVAHLLAVCRLEVFGKWKCSLTPGKYSATWRLKVANPQFGQILYLAWKKPLLFRLKITHGKVLEKELDLMKQVPVTGFEQWFEFEVGQIVVEGERLIAQPLELEFCIREVDCSYWKGGLYLDCLTLRPTEEEKN</sequence>
<gene>
    <name evidence="2" type="ORF">SELMODRAFT_184275</name>
    <name evidence="3" type="ORF">SELMODRAFT_271662</name>
</gene>
<dbReference type="InterPro" id="IPR025886">
    <property type="entry name" value="PP2-like"/>
</dbReference>
<dbReference type="EMBL" id="GL377624">
    <property type="protein sequence ID" value="EFJ15188.1"/>
    <property type="molecule type" value="Genomic_DNA"/>
</dbReference>
<dbReference type="OMA" id="WFEFEVG"/>